<dbReference type="AlphaFoldDB" id="A0A8H7HFR5"/>
<dbReference type="Proteomes" id="UP000602905">
    <property type="component" value="Unassembled WGS sequence"/>
</dbReference>
<dbReference type="PANTHER" id="PTHR19303">
    <property type="entry name" value="TRANSPOSON"/>
    <property type="match status" value="1"/>
</dbReference>
<feature type="compositionally biased region" description="Polar residues" evidence="1">
    <location>
        <begin position="365"/>
        <end position="374"/>
    </location>
</feature>
<protein>
    <submittedName>
        <fullName evidence="3">CENP-B ARS binding protein-like protein</fullName>
    </submittedName>
</protein>
<dbReference type="EMBL" id="JACYCD010000724">
    <property type="protein sequence ID" value="KAF8686906.1"/>
    <property type="molecule type" value="Genomic_DNA"/>
</dbReference>
<feature type="domain" description="DDE-1" evidence="2">
    <location>
        <begin position="125"/>
        <end position="294"/>
    </location>
</feature>
<feature type="region of interest" description="Disordered" evidence="1">
    <location>
        <begin position="351"/>
        <end position="374"/>
    </location>
</feature>
<accession>A0A8H7HFR5</accession>
<dbReference type="InterPro" id="IPR004875">
    <property type="entry name" value="DDE_SF_endonuclease_dom"/>
</dbReference>
<dbReference type="Pfam" id="PF03184">
    <property type="entry name" value="DDE_1"/>
    <property type="match status" value="1"/>
</dbReference>
<evidence type="ECO:0000256" key="1">
    <source>
        <dbReference type="SAM" id="MobiDB-lite"/>
    </source>
</evidence>
<gene>
    <name evidence="3" type="ORF">RHS03_10043</name>
</gene>
<dbReference type="OrthoDB" id="162969at2759"/>
<organism evidence="3 4">
    <name type="scientific">Rhizoctonia solani</name>
    <dbReference type="NCBI Taxonomy" id="456999"/>
    <lineage>
        <taxon>Eukaryota</taxon>
        <taxon>Fungi</taxon>
        <taxon>Dikarya</taxon>
        <taxon>Basidiomycota</taxon>
        <taxon>Agaricomycotina</taxon>
        <taxon>Agaricomycetes</taxon>
        <taxon>Cantharellales</taxon>
        <taxon>Ceratobasidiaceae</taxon>
        <taxon>Rhizoctonia</taxon>
    </lineage>
</organism>
<reference evidence="3" key="1">
    <citation type="submission" date="2020-09" db="EMBL/GenBank/DDBJ databases">
        <title>Comparative genome analyses of four rice-infecting Rhizoctonia solani isolates reveal extensive enrichment of homogalacturonan modification genes.</title>
        <authorList>
            <person name="Lee D.-Y."/>
            <person name="Jeon J."/>
            <person name="Kim K.-T."/>
            <person name="Cheong K."/>
            <person name="Song H."/>
            <person name="Choi G."/>
            <person name="Ko J."/>
            <person name="Opiyo S.O."/>
            <person name="Zuo S."/>
            <person name="Madhav S."/>
            <person name="Lee Y.-H."/>
            <person name="Wang G.-L."/>
        </authorList>
    </citation>
    <scope>NUCLEOTIDE SEQUENCE</scope>
    <source>
        <strain evidence="3">AG1-IA WGL</strain>
    </source>
</reference>
<proteinExistence type="predicted"/>
<evidence type="ECO:0000259" key="2">
    <source>
        <dbReference type="Pfam" id="PF03184"/>
    </source>
</evidence>
<dbReference type="GO" id="GO:0005634">
    <property type="term" value="C:nucleus"/>
    <property type="evidence" value="ECO:0007669"/>
    <property type="project" value="TreeGrafter"/>
</dbReference>
<dbReference type="GO" id="GO:0003677">
    <property type="term" value="F:DNA binding"/>
    <property type="evidence" value="ECO:0007669"/>
    <property type="project" value="TreeGrafter"/>
</dbReference>
<comment type="caution">
    <text evidence="3">The sequence shown here is derived from an EMBL/GenBank/DDBJ whole genome shotgun (WGS) entry which is preliminary data.</text>
</comment>
<feature type="non-terminal residue" evidence="3">
    <location>
        <position position="374"/>
    </location>
</feature>
<name>A0A8H7HFR5_9AGAM</name>
<dbReference type="InterPro" id="IPR050863">
    <property type="entry name" value="CenT-Element_Derived"/>
</dbReference>
<sequence>MPKSNLPQNQAAWVQERQNLTYQQKIEAHEFCWVAQIPNQDMLKFSQGWLSQFKSRYGLKRIQLHGERALAPIENIAPEQACLKSIISGYEDRNVFDVNKTGLYWLMPPKTGIANYKRGGLKDDKARLTYAFCVNLDGSKKRKPLVIGYAAKPHCFDGCIPLKCGYDYHSNDTAWMRGNIWQEFLANLNEDMRRQGQHILLLCDNCWAHTHNDGDYSNLRIEFLAPNLTAYIQPLDAGIIALFKAHYRQQFMRLAVRRDNAGITNVYKINQQQAMELADTAWEAVLSETIANCWKHTGICPASPLTEIEYAPPEPEDPKAVQKDLLRQIGLDGNSMQPNVHPDVYRMVDALSQDPLTEEPLSDEQLLQTARVQA</sequence>
<evidence type="ECO:0000313" key="4">
    <source>
        <dbReference type="Proteomes" id="UP000602905"/>
    </source>
</evidence>
<dbReference type="PANTHER" id="PTHR19303:SF73">
    <property type="entry name" value="PROTEIN PDC2"/>
    <property type="match status" value="1"/>
</dbReference>
<evidence type="ECO:0000313" key="3">
    <source>
        <dbReference type="EMBL" id="KAF8686906.1"/>
    </source>
</evidence>